<evidence type="ECO:0000313" key="3">
    <source>
        <dbReference type="WBParaSite" id="PDA_v2.g15787.t1"/>
    </source>
</evidence>
<accession>A0A914PDQ5</accession>
<protein>
    <submittedName>
        <fullName evidence="3">Uncharacterized protein</fullName>
    </submittedName>
</protein>
<feature type="signal peptide" evidence="1">
    <location>
        <begin position="1"/>
        <end position="27"/>
    </location>
</feature>
<name>A0A914PDQ5_9BILA</name>
<dbReference type="Proteomes" id="UP000887578">
    <property type="component" value="Unplaced"/>
</dbReference>
<evidence type="ECO:0000256" key="1">
    <source>
        <dbReference type="SAM" id="SignalP"/>
    </source>
</evidence>
<proteinExistence type="predicted"/>
<dbReference type="WBParaSite" id="PDA_v2.g15787.t1">
    <property type="protein sequence ID" value="PDA_v2.g15787.t1"/>
    <property type="gene ID" value="PDA_v2.g15787"/>
</dbReference>
<evidence type="ECO:0000313" key="2">
    <source>
        <dbReference type="Proteomes" id="UP000887578"/>
    </source>
</evidence>
<feature type="chain" id="PRO_5037046835" evidence="1">
    <location>
        <begin position="28"/>
        <end position="134"/>
    </location>
</feature>
<sequence>MENGVGSAMLTQCRVLLGILTLGITEAAIHKKDLNHECVVVYFQCKKCGHKFSIQYEIINESKGKAMEYGHYQICLSTRRRGSIDHSFAFVQQCFDKMWQNYRILGHNCYHWARDFCSKLDTGNPNAFVYGYYG</sequence>
<reference evidence="3" key="1">
    <citation type="submission" date="2022-11" db="UniProtKB">
        <authorList>
            <consortium name="WormBaseParasite"/>
        </authorList>
    </citation>
    <scope>IDENTIFICATION</scope>
</reference>
<keyword evidence="1" id="KW-0732">Signal</keyword>
<organism evidence="2 3">
    <name type="scientific">Panagrolaimus davidi</name>
    <dbReference type="NCBI Taxonomy" id="227884"/>
    <lineage>
        <taxon>Eukaryota</taxon>
        <taxon>Metazoa</taxon>
        <taxon>Ecdysozoa</taxon>
        <taxon>Nematoda</taxon>
        <taxon>Chromadorea</taxon>
        <taxon>Rhabditida</taxon>
        <taxon>Tylenchina</taxon>
        <taxon>Panagrolaimomorpha</taxon>
        <taxon>Panagrolaimoidea</taxon>
        <taxon>Panagrolaimidae</taxon>
        <taxon>Panagrolaimus</taxon>
    </lineage>
</organism>
<dbReference type="AlphaFoldDB" id="A0A914PDQ5"/>
<keyword evidence="2" id="KW-1185">Reference proteome</keyword>